<keyword evidence="1" id="KW-0732">Signal</keyword>
<dbReference type="InterPro" id="IPR043504">
    <property type="entry name" value="Peptidase_S1_PA_chymotrypsin"/>
</dbReference>
<organism evidence="2 3">
    <name type="scientific">Streptosporangium algeriense</name>
    <dbReference type="NCBI Taxonomy" id="1682748"/>
    <lineage>
        <taxon>Bacteria</taxon>
        <taxon>Bacillati</taxon>
        <taxon>Actinomycetota</taxon>
        <taxon>Actinomycetes</taxon>
        <taxon>Streptosporangiales</taxon>
        <taxon>Streptosporangiaceae</taxon>
        <taxon>Streptosporangium</taxon>
    </lineage>
</organism>
<sequence length="278" mass="29688">MHVFRRIGAVLGAALLGLAPVASPAQAATVDLAGTVNVDGCSGSLVRMPTSTADDRAFVLTNGHCYERTWPVPDEVLVDQPSHRAVDLLDGKGEPVATLHVARAVYVTLTGTDVALYQLDTTYRQLERDHRVRPLTVSADRPTPGTDIRVASGSMKKVFSCEIDALVYRVLEAGNVTKDVIRYTPRCDTGSGTSGSPIIDARSGKVIGVNNTSNHDGGRCTLDNPCEMDRDGAISVRKGIAYGTQTYWLTTCVGAGNKLDLERPGCLLPRPDARVAAR</sequence>
<dbReference type="GO" id="GO:0006508">
    <property type="term" value="P:proteolysis"/>
    <property type="evidence" value="ECO:0007669"/>
    <property type="project" value="UniProtKB-KW"/>
</dbReference>
<dbReference type="Gene3D" id="2.40.10.10">
    <property type="entry name" value="Trypsin-like serine proteases"/>
    <property type="match status" value="2"/>
</dbReference>
<keyword evidence="2" id="KW-0645">Protease</keyword>
<protein>
    <submittedName>
        <fullName evidence="2">Serine protease</fullName>
    </submittedName>
</protein>
<accession>A0ABW3DN89</accession>
<comment type="caution">
    <text evidence="2">The sequence shown here is derived from an EMBL/GenBank/DDBJ whole genome shotgun (WGS) entry which is preliminary data.</text>
</comment>
<reference evidence="3" key="1">
    <citation type="journal article" date="2019" name="Int. J. Syst. Evol. Microbiol.">
        <title>The Global Catalogue of Microorganisms (GCM) 10K type strain sequencing project: providing services to taxonomists for standard genome sequencing and annotation.</title>
        <authorList>
            <consortium name="The Broad Institute Genomics Platform"/>
            <consortium name="The Broad Institute Genome Sequencing Center for Infectious Disease"/>
            <person name="Wu L."/>
            <person name="Ma J."/>
        </authorList>
    </citation>
    <scope>NUCLEOTIDE SEQUENCE [LARGE SCALE GENOMIC DNA]</scope>
    <source>
        <strain evidence="3">CCUG 62974</strain>
    </source>
</reference>
<name>A0ABW3DN89_9ACTN</name>
<evidence type="ECO:0000256" key="1">
    <source>
        <dbReference type="SAM" id="SignalP"/>
    </source>
</evidence>
<feature type="chain" id="PRO_5046322128" evidence="1">
    <location>
        <begin position="28"/>
        <end position="278"/>
    </location>
</feature>
<dbReference type="EMBL" id="JBHTHX010000338">
    <property type="protein sequence ID" value="MFD0885348.1"/>
    <property type="molecule type" value="Genomic_DNA"/>
</dbReference>
<proteinExistence type="predicted"/>
<evidence type="ECO:0000313" key="3">
    <source>
        <dbReference type="Proteomes" id="UP001597024"/>
    </source>
</evidence>
<dbReference type="Proteomes" id="UP001597024">
    <property type="component" value="Unassembled WGS sequence"/>
</dbReference>
<dbReference type="SUPFAM" id="SSF50494">
    <property type="entry name" value="Trypsin-like serine proteases"/>
    <property type="match status" value="1"/>
</dbReference>
<dbReference type="Pfam" id="PF13365">
    <property type="entry name" value="Trypsin_2"/>
    <property type="match status" value="1"/>
</dbReference>
<evidence type="ECO:0000313" key="2">
    <source>
        <dbReference type="EMBL" id="MFD0885348.1"/>
    </source>
</evidence>
<dbReference type="GO" id="GO:0008233">
    <property type="term" value="F:peptidase activity"/>
    <property type="evidence" value="ECO:0007669"/>
    <property type="project" value="UniProtKB-KW"/>
</dbReference>
<keyword evidence="3" id="KW-1185">Reference proteome</keyword>
<keyword evidence="2" id="KW-0378">Hydrolase</keyword>
<feature type="signal peptide" evidence="1">
    <location>
        <begin position="1"/>
        <end position="27"/>
    </location>
</feature>
<gene>
    <name evidence="2" type="ORF">ACFQ08_12400</name>
</gene>
<dbReference type="InterPro" id="IPR009003">
    <property type="entry name" value="Peptidase_S1_PA"/>
</dbReference>